<accession>S8BDC9</accession>
<proteinExistence type="predicted"/>
<dbReference type="HOGENOM" id="CLU_2688589_0_0_1"/>
<keyword evidence="2" id="KW-1185">Reference proteome</keyword>
<protein>
    <submittedName>
        <fullName evidence="1">Uncharacterized protein</fullName>
    </submittedName>
</protein>
<dbReference type="EMBL" id="KB644414">
    <property type="protein sequence ID" value="EPS32987.1"/>
    <property type="molecule type" value="Genomic_DNA"/>
</dbReference>
<organism evidence="1 2">
    <name type="scientific">Penicillium oxalicum (strain 114-2 / CGMCC 5302)</name>
    <name type="common">Penicillium decumbens</name>
    <dbReference type="NCBI Taxonomy" id="933388"/>
    <lineage>
        <taxon>Eukaryota</taxon>
        <taxon>Fungi</taxon>
        <taxon>Dikarya</taxon>
        <taxon>Ascomycota</taxon>
        <taxon>Pezizomycotina</taxon>
        <taxon>Eurotiomycetes</taxon>
        <taxon>Eurotiomycetidae</taxon>
        <taxon>Eurotiales</taxon>
        <taxon>Aspergillaceae</taxon>
        <taxon>Penicillium</taxon>
    </lineage>
</organism>
<dbReference type="Proteomes" id="UP000019376">
    <property type="component" value="Unassembled WGS sequence"/>
</dbReference>
<gene>
    <name evidence="1" type="ORF">PDE_07948</name>
</gene>
<evidence type="ECO:0000313" key="2">
    <source>
        <dbReference type="Proteomes" id="UP000019376"/>
    </source>
</evidence>
<dbReference type="AlphaFoldDB" id="S8BDC9"/>
<sequence>MTTASLETPSRRIFVLVEVHLGTAPQPEESQSAPMGTAEVEALFSPRIGSPVGRLVKWEHSGRDQDGLDFKDSS</sequence>
<name>S8BDC9_PENO1</name>
<evidence type="ECO:0000313" key="1">
    <source>
        <dbReference type="EMBL" id="EPS32987.1"/>
    </source>
</evidence>
<reference evidence="1 2" key="1">
    <citation type="journal article" date="2013" name="PLoS ONE">
        <title>Genomic and secretomic analyses reveal unique features of the lignocellulolytic enzyme system of Penicillium decumbens.</title>
        <authorList>
            <person name="Liu G."/>
            <person name="Zhang L."/>
            <person name="Wei X."/>
            <person name="Zou G."/>
            <person name="Qin Y."/>
            <person name="Ma L."/>
            <person name="Li J."/>
            <person name="Zheng H."/>
            <person name="Wang S."/>
            <person name="Wang C."/>
            <person name="Xun L."/>
            <person name="Zhao G.-P."/>
            <person name="Zhou Z."/>
            <person name="Qu Y."/>
        </authorList>
    </citation>
    <scope>NUCLEOTIDE SEQUENCE [LARGE SCALE GENOMIC DNA]</scope>
    <source>
        <strain evidence="2">114-2 / CGMCC 5302</strain>
    </source>
</reference>